<dbReference type="PANTHER" id="PTHR33121:SF82">
    <property type="entry name" value="SIGNAL TRANSDUCTION PROTEIN CONTAINING A EAL DOMAIN"/>
    <property type="match status" value="1"/>
</dbReference>
<dbReference type="EMBL" id="JBHSSD010000022">
    <property type="protein sequence ID" value="MFC6164113.1"/>
    <property type="molecule type" value="Genomic_DNA"/>
</dbReference>
<dbReference type="Proteomes" id="UP001596253">
    <property type="component" value="Unassembled WGS sequence"/>
</dbReference>
<organism evidence="2 3">
    <name type="scientific">Lactiplantibacillus dongliensis</name>
    <dbReference type="NCBI Taxonomy" id="2559919"/>
    <lineage>
        <taxon>Bacteria</taxon>
        <taxon>Bacillati</taxon>
        <taxon>Bacillota</taxon>
        <taxon>Bacilli</taxon>
        <taxon>Lactobacillales</taxon>
        <taxon>Lactobacillaceae</taxon>
        <taxon>Lactiplantibacillus</taxon>
    </lineage>
</organism>
<dbReference type="SUPFAM" id="SSF141868">
    <property type="entry name" value="EAL domain-like"/>
    <property type="match status" value="1"/>
</dbReference>
<name>A0ABW1R2S1_9LACO</name>
<dbReference type="Gene3D" id="3.20.20.450">
    <property type="entry name" value="EAL domain"/>
    <property type="match status" value="1"/>
</dbReference>
<evidence type="ECO:0000313" key="2">
    <source>
        <dbReference type="EMBL" id="MFC6164113.1"/>
    </source>
</evidence>
<protein>
    <submittedName>
        <fullName evidence="2">EAL domain-containing protein</fullName>
    </submittedName>
</protein>
<dbReference type="CDD" id="cd01948">
    <property type="entry name" value="EAL"/>
    <property type="match status" value="1"/>
</dbReference>
<dbReference type="PANTHER" id="PTHR33121">
    <property type="entry name" value="CYCLIC DI-GMP PHOSPHODIESTERASE PDEF"/>
    <property type="match status" value="1"/>
</dbReference>
<proteinExistence type="predicted"/>
<dbReference type="InterPro" id="IPR050706">
    <property type="entry name" value="Cyclic-di-GMP_PDE-like"/>
</dbReference>
<gene>
    <name evidence="2" type="ORF">ACFP3T_05450</name>
</gene>
<dbReference type="RefSeq" id="WP_307722464.1">
    <property type="nucleotide sequence ID" value="NZ_BJDK01000051.1"/>
</dbReference>
<accession>A0ABW1R2S1</accession>
<keyword evidence="3" id="KW-1185">Reference proteome</keyword>
<comment type="caution">
    <text evidence="2">The sequence shown here is derived from an EMBL/GenBank/DDBJ whole genome shotgun (WGS) entry which is preliminary data.</text>
</comment>
<reference evidence="3" key="1">
    <citation type="journal article" date="2019" name="Int. J. Syst. Evol. Microbiol.">
        <title>The Global Catalogue of Microorganisms (GCM) 10K type strain sequencing project: providing services to taxonomists for standard genome sequencing and annotation.</title>
        <authorList>
            <consortium name="The Broad Institute Genomics Platform"/>
            <consortium name="The Broad Institute Genome Sequencing Center for Infectious Disease"/>
            <person name="Wu L."/>
            <person name="Ma J."/>
        </authorList>
    </citation>
    <scope>NUCLEOTIDE SEQUENCE [LARGE SCALE GENOMIC DNA]</scope>
    <source>
        <strain evidence="3">CCM 8932</strain>
    </source>
</reference>
<dbReference type="SMART" id="SM00052">
    <property type="entry name" value="EAL"/>
    <property type="match status" value="1"/>
</dbReference>
<dbReference type="InterPro" id="IPR035919">
    <property type="entry name" value="EAL_sf"/>
</dbReference>
<dbReference type="Pfam" id="PF00563">
    <property type="entry name" value="EAL"/>
    <property type="match status" value="1"/>
</dbReference>
<dbReference type="PROSITE" id="PS50883">
    <property type="entry name" value="EAL"/>
    <property type="match status" value="1"/>
</dbReference>
<dbReference type="InterPro" id="IPR001633">
    <property type="entry name" value="EAL_dom"/>
</dbReference>
<evidence type="ECO:0000313" key="3">
    <source>
        <dbReference type="Proteomes" id="UP001596253"/>
    </source>
</evidence>
<evidence type="ECO:0000259" key="1">
    <source>
        <dbReference type="PROSITE" id="PS50883"/>
    </source>
</evidence>
<sequence>MQPQIDVQKHQVYGYETLLRKSESEGWRVPTNFLALSIAEQAQLIEQAVHELGANLSHQFLAFNLNRAQFEQADTLDTLIKLKSRIEPVRLAIELTEAPTLAQMRHYSQVLHQHDMKLDLDDVGTGSNTYANIKDFLPYADKIKFAMQNLRMSGIPEKIPAQLDFWAKQAHQHHLTMILEGIEDEQDQALAAKYGVHIHQGYFYSKPVMPTELTASLTL</sequence>
<feature type="domain" description="EAL" evidence="1">
    <location>
        <begin position="1"/>
        <end position="219"/>
    </location>
</feature>